<feature type="compositionally biased region" description="Low complexity" evidence="1">
    <location>
        <begin position="191"/>
        <end position="200"/>
    </location>
</feature>
<dbReference type="InterPro" id="IPR003604">
    <property type="entry name" value="Matrin/U1-like-C_Znf_C2H2"/>
</dbReference>
<sequence>MDRKNGIICEPPNFLEVDEFKDWLDRGDDGQYYCRACVKPLNISMKIQLRMHASGPKHKLAVERLHGIIVETNPVNWAEELEFKQWLEKVVVRKPIDSEAKNIATSEIVTSHDKTATENVDGSLEKDVPCNIQSESNDEKETSNDVNNSSDTSGKDGKSTEESIGNSSEKDSVSCKRKSEIESNGEKDTSNDINSSNNTTGKDGKSTGESTGNSSEKDSEKDMSNDANSSNDTNGKDSTINEVIEEGTADSNEKNSDSVSASNIQANSTAVASSQASGESEGTSNSKSISEKEDGVGDISVIGDNTRPSFYYRCRVCNKHLDCKTRVQFRLHAAGIRHRSRMDQIRGIIPQFLDEFGSWLVKDESGNFCCSPCRWPLKHCHFRDQFAAHAKSETHKRRLEFNGKNWCEVPEFKDWLVSNEFGYFCKACNRQLQCKILEKLRSHAAGQNHIKFMALLNEQRFLM</sequence>
<evidence type="ECO:0000313" key="4">
    <source>
        <dbReference type="Proteomes" id="UP001497623"/>
    </source>
</evidence>
<feature type="compositionally biased region" description="Basic and acidic residues" evidence="1">
    <location>
        <begin position="168"/>
        <end position="190"/>
    </location>
</feature>
<feature type="compositionally biased region" description="Basic and acidic residues" evidence="1">
    <location>
        <begin position="215"/>
        <end position="224"/>
    </location>
</feature>
<dbReference type="SMART" id="SM00451">
    <property type="entry name" value="ZnF_U1"/>
    <property type="match status" value="3"/>
</dbReference>
<evidence type="ECO:0000313" key="3">
    <source>
        <dbReference type="EMBL" id="CAL4140647.1"/>
    </source>
</evidence>
<gene>
    <name evidence="3" type="ORF">MNOR_LOCUS28646</name>
</gene>
<dbReference type="AlphaFoldDB" id="A0AAV2RVJ9"/>
<dbReference type="GO" id="GO:0008270">
    <property type="term" value="F:zinc ion binding"/>
    <property type="evidence" value="ECO:0007669"/>
    <property type="project" value="InterPro"/>
</dbReference>
<feature type="non-terminal residue" evidence="3">
    <location>
        <position position="463"/>
    </location>
</feature>
<dbReference type="EMBL" id="CAXKWB010031972">
    <property type="protein sequence ID" value="CAL4140647.1"/>
    <property type="molecule type" value="Genomic_DNA"/>
</dbReference>
<comment type="caution">
    <text evidence="3">The sequence shown here is derived from an EMBL/GenBank/DDBJ whole genome shotgun (WGS) entry which is preliminary data.</text>
</comment>
<evidence type="ECO:0000259" key="2">
    <source>
        <dbReference type="SMART" id="SM00451"/>
    </source>
</evidence>
<feature type="compositionally biased region" description="Polar residues" evidence="1">
    <location>
        <begin position="225"/>
        <end position="241"/>
    </location>
</feature>
<keyword evidence="4" id="KW-1185">Reference proteome</keyword>
<reference evidence="3 4" key="1">
    <citation type="submission" date="2024-05" db="EMBL/GenBank/DDBJ databases">
        <authorList>
            <person name="Wallberg A."/>
        </authorList>
    </citation>
    <scope>NUCLEOTIDE SEQUENCE [LARGE SCALE GENOMIC DNA]</scope>
</reference>
<feature type="domain" description="U1-type" evidence="2">
    <location>
        <begin position="420"/>
        <end position="456"/>
    </location>
</feature>
<dbReference type="Proteomes" id="UP001497623">
    <property type="component" value="Unassembled WGS sequence"/>
</dbReference>
<dbReference type="GO" id="GO:0003676">
    <property type="term" value="F:nucleic acid binding"/>
    <property type="evidence" value="ECO:0007669"/>
    <property type="project" value="InterPro"/>
</dbReference>
<feature type="compositionally biased region" description="Polar residues" evidence="1">
    <location>
        <begin position="257"/>
        <end position="288"/>
    </location>
</feature>
<accession>A0AAV2RVJ9</accession>
<protein>
    <recommendedName>
        <fullName evidence="2">U1-type domain-containing protein</fullName>
    </recommendedName>
</protein>
<feature type="domain" description="U1-type" evidence="2">
    <location>
        <begin position="365"/>
        <end position="402"/>
    </location>
</feature>
<feature type="region of interest" description="Disordered" evidence="1">
    <location>
        <begin position="114"/>
        <end position="300"/>
    </location>
</feature>
<organism evidence="3 4">
    <name type="scientific">Meganyctiphanes norvegica</name>
    <name type="common">Northern krill</name>
    <name type="synonym">Thysanopoda norvegica</name>
    <dbReference type="NCBI Taxonomy" id="48144"/>
    <lineage>
        <taxon>Eukaryota</taxon>
        <taxon>Metazoa</taxon>
        <taxon>Ecdysozoa</taxon>
        <taxon>Arthropoda</taxon>
        <taxon>Crustacea</taxon>
        <taxon>Multicrustacea</taxon>
        <taxon>Malacostraca</taxon>
        <taxon>Eumalacostraca</taxon>
        <taxon>Eucarida</taxon>
        <taxon>Euphausiacea</taxon>
        <taxon>Euphausiidae</taxon>
        <taxon>Meganyctiphanes</taxon>
    </lineage>
</organism>
<name>A0AAV2RVJ9_MEGNR</name>
<feature type="domain" description="U1-type" evidence="2">
    <location>
        <begin position="29"/>
        <end position="65"/>
    </location>
</feature>
<evidence type="ECO:0000256" key="1">
    <source>
        <dbReference type="SAM" id="MobiDB-lite"/>
    </source>
</evidence>
<proteinExistence type="predicted"/>